<name>A0ABV7KCQ5_9HYPH</name>
<protein>
    <submittedName>
        <fullName evidence="2">DUF4031 domain-containing protein</fullName>
    </submittedName>
</protein>
<gene>
    <name evidence="2" type="ORF">ACFOHJ_17820</name>
</gene>
<organism evidence="2 3">
    <name type="scientific">Aquamicrobium soli</name>
    <dbReference type="NCBI Taxonomy" id="1811518"/>
    <lineage>
        <taxon>Bacteria</taxon>
        <taxon>Pseudomonadati</taxon>
        <taxon>Pseudomonadota</taxon>
        <taxon>Alphaproteobacteria</taxon>
        <taxon>Hyphomicrobiales</taxon>
        <taxon>Phyllobacteriaceae</taxon>
        <taxon>Aquamicrobium</taxon>
    </lineage>
</organism>
<keyword evidence="3" id="KW-1185">Reference proteome</keyword>
<dbReference type="Proteomes" id="UP001595583">
    <property type="component" value="Unassembled WGS sequence"/>
</dbReference>
<dbReference type="Pfam" id="PF13223">
    <property type="entry name" value="DUF4031"/>
    <property type="match status" value="1"/>
</dbReference>
<dbReference type="EMBL" id="JBHRTK010000016">
    <property type="protein sequence ID" value="MFC3208084.1"/>
    <property type="molecule type" value="Genomic_DNA"/>
</dbReference>
<evidence type="ECO:0000313" key="3">
    <source>
        <dbReference type="Proteomes" id="UP001595583"/>
    </source>
</evidence>
<proteinExistence type="predicted"/>
<feature type="domain" description="DUF4031" evidence="1">
    <location>
        <begin position="3"/>
        <end position="81"/>
    </location>
</feature>
<evidence type="ECO:0000313" key="2">
    <source>
        <dbReference type="EMBL" id="MFC3208084.1"/>
    </source>
</evidence>
<dbReference type="RefSeq" id="WP_378222882.1">
    <property type="nucleotide sequence ID" value="NZ_JBHRTK010000016.1"/>
</dbReference>
<sequence>MTVYVDNMQAAFGRMKMCHMIADSTDELLAMADRIGVQRKWLQKAGTAHEHFDIALSKRARAVSAGALEVSMMQLGRIIRARRLSAQERDDGR</sequence>
<dbReference type="InterPro" id="IPR025109">
    <property type="entry name" value="DUF4031"/>
</dbReference>
<comment type="caution">
    <text evidence="2">The sequence shown here is derived from an EMBL/GenBank/DDBJ whole genome shotgun (WGS) entry which is preliminary data.</text>
</comment>
<accession>A0ABV7KCQ5</accession>
<reference evidence="3" key="1">
    <citation type="journal article" date="2019" name="Int. J. Syst. Evol. Microbiol.">
        <title>The Global Catalogue of Microorganisms (GCM) 10K type strain sequencing project: providing services to taxonomists for standard genome sequencing and annotation.</title>
        <authorList>
            <consortium name="The Broad Institute Genomics Platform"/>
            <consortium name="The Broad Institute Genome Sequencing Center for Infectious Disease"/>
            <person name="Wu L."/>
            <person name="Ma J."/>
        </authorList>
    </citation>
    <scope>NUCLEOTIDE SEQUENCE [LARGE SCALE GENOMIC DNA]</scope>
    <source>
        <strain evidence="3">KCTC 52165</strain>
    </source>
</reference>
<evidence type="ECO:0000259" key="1">
    <source>
        <dbReference type="Pfam" id="PF13223"/>
    </source>
</evidence>